<dbReference type="EMBL" id="JXLP01000005">
    <property type="protein sequence ID" value="KIL78895.1"/>
    <property type="molecule type" value="Genomic_DNA"/>
</dbReference>
<dbReference type="Proteomes" id="UP000031982">
    <property type="component" value="Unassembled WGS sequence"/>
</dbReference>
<reference evidence="1 2" key="1">
    <citation type="submission" date="2015-01" db="EMBL/GenBank/DDBJ databases">
        <title>Genome Assembly of Bacillus badius MTCC 1458.</title>
        <authorList>
            <person name="Verma A."/>
            <person name="Khatri I."/>
            <person name="Mual P."/>
            <person name="Subramanian S."/>
            <person name="Krishnamurthi S."/>
        </authorList>
    </citation>
    <scope>NUCLEOTIDE SEQUENCE [LARGE SCALE GENOMIC DNA]</scope>
    <source>
        <strain evidence="1 2">MTCC 1458</strain>
    </source>
</reference>
<proteinExistence type="predicted"/>
<sequence length="50" mass="5909">MLHTAIAARLIKGKVRVLEALGFYYLKPVDVFDVYNKCKDFNLWHITIRK</sequence>
<evidence type="ECO:0000313" key="1">
    <source>
        <dbReference type="EMBL" id="KIL78895.1"/>
    </source>
</evidence>
<comment type="caution">
    <text evidence="1">The sequence shown here is derived from an EMBL/GenBank/DDBJ whole genome shotgun (WGS) entry which is preliminary data.</text>
</comment>
<accession>A0ABR5AVZ2</accession>
<protein>
    <submittedName>
        <fullName evidence="1">Uncharacterized protein</fullName>
    </submittedName>
</protein>
<name>A0ABR5AVZ2_BACBA</name>
<keyword evidence="2" id="KW-1185">Reference proteome</keyword>
<organism evidence="1 2">
    <name type="scientific">Bacillus badius</name>
    <dbReference type="NCBI Taxonomy" id="1455"/>
    <lineage>
        <taxon>Bacteria</taxon>
        <taxon>Bacillati</taxon>
        <taxon>Bacillota</taxon>
        <taxon>Bacilli</taxon>
        <taxon>Bacillales</taxon>
        <taxon>Bacillaceae</taxon>
        <taxon>Pseudobacillus</taxon>
    </lineage>
</organism>
<gene>
    <name evidence="1" type="ORF">SD77_3696</name>
</gene>
<evidence type="ECO:0000313" key="2">
    <source>
        <dbReference type="Proteomes" id="UP000031982"/>
    </source>
</evidence>